<comment type="caution">
    <text evidence="3">Lacks conserved residue(s) required for the propagation of feature annotation.</text>
</comment>
<gene>
    <name evidence="3" type="primary">cobB</name>
    <name evidence="6" type="ORF">H9646_01755</name>
</gene>
<evidence type="ECO:0000256" key="2">
    <source>
        <dbReference type="ARBA" id="ARBA00023027"/>
    </source>
</evidence>
<keyword evidence="1" id="KW-0808">Transferase</keyword>
<dbReference type="PANTHER" id="PTHR11085">
    <property type="entry name" value="NAD-DEPENDENT PROTEIN DEACYLASE SIRTUIN-5, MITOCHONDRIAL-RELATED"/>
    <property type="match status" value="1"/>
</dbReference>
<keyword evidence="2 3" id="KW-0520">NAD</keyword>
<organism evidence="6 7">
    <name type="scientific">Comamonas avium</name>
    <dbReference type="NCBI Taxonomy" id="2762231"/>
    <lineage>
        <taxon>Bacteria</taxon>
        <taxon>Pseudomonadati</taxon>
        <taxon>Pseudomonadota</taxon>
        <taxon>Betaproteobacteria</taxon>
        <taxon>Burkholderiales</taxon>
        <taxon>Comamonadaceae</taxon>
        <taxon>Comamonas</taxon>
    </lineage>
</organism>
<dbReference type="EMBL" id="JACSQK010000001">
    <property type="protein sequence ID" value="MBD7959192.1"/>
    <property type="molecule type" value="Genomic_DNA"/>
</dbReference>
<dbReference type="RefSeq" id="WP_191721600.1">
    <property type="nucleotide sequence ID" value="NZ_JACSQK010000001.1"/>
</dbReference>
<feature type="binding site" evidence="4">
    <location>
        <position position="140"/>
    </location>
    <ligand>
        <name>Zn(2+)</name>
        <dbReference type="ChEBI" id="CHEBI:29105"/>
    </ligand>
</feature>
<dbReference type="InterPro" id="IPR050134">
    <property type="entry name" value="NAD-dep_sirtuin_deacylases"/>
</dbReference>
<dbReference type="PANTHER" id="PTHR11085:SF4">
    <property type="entry name" value="NAD-DEPENDENT PROTEIN DEACYLASE"/>
    <property type="match status" value="1"/>
</dbReference>
<feature type="binding site" evidence="4">
    <location>
        <position position="159"/>
    </location>
    <ligand>
        <name>Zn(2+)</name>
        <dbReference type="ChEBI" id="CHEBI:29105"/>
    </ligand>
</feature>
<dbReference type="Gene3D" id="3.30.1600.10">
    <property type="entry name" value="SIR2/SIRT2 'Small Domain"/>
    <property type="match status" value="1"/>
</dbReference>
<comment type="catalytic activity">
    <reaction evidence="3">
        <text>N(6)-acetyl-L-lysyl-[protein] + NAD(+) + H2O = 2''-O-acetyl-ADP-D-ribose + nicotinamide + L-lysyl-[protein]</text>
        <dbReference type="Rhea" id="RHEA:43636"/>
        <dbReference type="Rhea" id="RHEA-COMP:9752"/>
        <dbReference type="Rhea" id="RHEA-COMP:10731"/>
        <dbReference type="ChEBI" id="CHEBI:15377"/>
        <dbReference type="ChEBI" id="CHEBI:17154"/>
        <dbReference type="ChEBI" id="CHEBI:29969"/>
        <dbReference type="ChEBI" id="CHEBI:57540"/>
        <dbReference type="ChEBI" id="CHEBI:61930"/>
        <dbReference type="ChEBI" id="CHEBI:83767"/>
        <dbReference type="EC" id="2.3.1.286"/>
    </reaction>
</comment>
<dbReference type="Proteomes" id="UP000634919">
    <property type="component" value="Unassembled WGS sequence"/>
</dbReference>
<evidence type="ECO:0000313" key="7">
    <source>
        <dbReference type="Proteomes" id="UP000634919"/>
    </source>
</evidence>
<dbReference type="NCBIfam" id="NF001753">
    <property type="entry name" value="PRK00481.1-3"/>
    <property type="match status" value="1"/>
</dbReference>
<accession>A0ABR8S6U0</accession>
<dbReference type="EC" id="2.3.1.286" evidence="3"/>
<dbReference type="CDD" id="cd01412">
    <property type="entry name" value="SIRT5_Af1_CobB"/>
    <property type="match status" value="1"/>
</dbReference>
<dbReference type="InterPro" id="IPR003000">
    <property type="entry name" value="Sirtuin"/>
</dbReference>
<comment type="function">
    <text evidence="3">NAD-dependent lysine deacetylase and desuccinylase that specifically removes acetyl and succinyl groups on target proteins. Modulates the activities of several proteins which are inactive in their acylated form.</text>
</comment>
<feature type="domain" description="Deacetylase sirtuin-type" evidence="5">
    <location>
        <begin position="1"/>
        <end position="255"/>
    </location>
</feature>
<comment type="similarity">
    <text evidence="3">Belongs to the sirtuin family. Class III subfamily.</text>
</comment>
<comment type="catalytic activity">
    <reaction evidence="3">
        <text>N(6)-succinyl-L-lysyl-[protein] + NAD(+) + H2O = 2''-O-succinyl-ADP-D-ribose + nicotinamide + L-lysyl-[protein]</text>
        <dbReference type="Rhea" id="RHEA:47668"/>
        <dbReference type="Rhea" id="RHEA-COMP:9752"/>
        <dbReference type="Rhea" id="RHEA-COMP:11877"/>
        <dbReference type="ChEBI" id="CHEBI:15377"/>
        <dbReference type="ChEBI" id="CHEBI:17154"/>
        <dbReference type="ChEBI" id="CHEBI:29969"/>
        <dbReference type="ChEBI" id="CHEBI:57540"/>
        <dbReference type="ChEBI" id="CHEBI:87830"/>
        <dbReference type="ChEBI" id="CHEBI:87832"/>
    </reaction>
</comment>
<keyword evidence="4" id="KW-0479">Metal-binding</keyword>
<feature type="binding site" evidence="3">
    <location>
        <position position="243"/>
    </location>
    <ligand>
        <name>NAD(+)</name>
        <dbReference type="ChEBI" id="CHEBI:57540"/>
    </ligand>
</feature>
<feature type="binding site" evidence="3">
    <location>
        <position position="78"/>
    </location>
    <ligand>
        <name>substrate</name>
    </ligand>
</feature>
<evidence type="ECO:0000256" key="4">
    <source>
        <dbReference type="PROSITE-ProRule" id="PRU00236"/>
    </source>
</evidence>
<sequence>MPDLEVESAKSLELARQWVHAAQHLVVLSGAGVSAESGVPTFRDTHTGYWAQFDPQEMASEAGFRAHPQRVWQWYSYRRELVAAVQPNAAHLALAAFTKAHPGKLSVITQNVDGLHQRAGSHDVISLHGDVMRNQWLDACGPCCEMAKTVALGGQPPRCSTCGNMLRPGVVWFGEHLPVDALAHAEAVVNACDVMLVVGTSGVVYPAAGLVFQAHQQGAKVVIVNPQATELDMLADALLRAPAAKVLPMMLDGVV</sequence>
<feature type="binding site" evidence="3">
    <location>
        <begin position="110"/>
        <end position="113"/>
    </location>
    <ligand>
        <name>NAD(+)</name>
        <dbReference type="ChEBI" id="CHEBI:57540"/>
    </ligand>
</feature>
<feature type="binding site" evidence="3">
    <location>
        <position position="75"/>
    </location>
    <ligand>
        <name>substrate</name>
    </ligand>
</feature>
<dbReference type="Pfam" id="PF02146">
    <property type="entry name" value="SIR2"/>
    <property type="match status" value="1"/>
</dbReference>
<dbReference type="InterPro" id="IPR029035">
    <property type="entry name" value="DHS-like_NAD/FAD-binding_dom"/>
</dbReference>
<feature type="binding site" evidence="3">
    <location>
        <begin position="199"/>
        <end position="201"/>
    </location>
    <ligand>
        <name>NAD(+)</name>
        <dbReference type="ChEBI" id="CHEBI:57540"/>
    </ligand>
</feature>
<feature type="binding site" evidence="4">
    <location>
        <position position="162"/>
    </location>
    <ligand>
        <name>Zn(2+)</name>
        <dbReference type="ChEBI" id="CHEBI:29105"/>
    </ligand>
</feature>
<feature type="binding site" evidence="4">
    <location>
        <position position="144"/>
    </location>
    <ligand>
        <name>Zn(2+)</name>
        <dbReference type="ChEBI" id="CHEBI:29105"/>
    </ligand>
</feature>
<feature type="binding site" evidence="3">
    <location>
        <begin position="225"/>
        <end position="227"/>
    </location>
    <ligand>
        <name>NAD(+)</name>
        <dbReference type="ChEBI" id="CHEBI:57540"/>
    </ligand>
</feature>
<dbReference type="PROSITE" id="PS50305">
    <property type="entry name" value="SIRTUIN"/>
    <property type="match status" value="1"/>
</dbReference>
<comment type="caution">
    <text evidence="6">The sequence shown here is derived from an EMBL/GenBank/DDBJ whole genome shotgun (WGS) entry which is preliminary data.</text>
</comment>
<dbReference type="InterPro" id="IPR026591">
    <property type="entry name" value="Sirtuin_cat_small_dom_sf"/>
</dbReference>
<comment type="subcellular location">
    <subcellularLocation>
        <location evidence="3">Cytoplasm</location>
    </subcellularLocation>
</comment>
<keyword evidence="7" id="KW-1185">Reference proteome</keyword>
<keyword evidence="4" id="KW-0862">Zinc</keyword>
<dbReference type="InterPro" id="IPR026590">
    <property type="entry name" value="Ssirtuin_cat_dom"/>
</dbReference>
<evidence type="ECO:0000256" key="1">
    <source>
        <dbReference type="ARBA" id="ARBA00022679"/>
    </source>
</evidence>
<feature type="active site" description="Proton acceptor" evidence="3 4">
    <location>
        <position position="128"/>
    </location>
</feature>
<dbReference type="SUPFAM" id="SSF52467">
    <property type="entry name" value="DHS-like NAD/FAD-binding domain"/>
    <property type="match status" value="1"/>
</dbReference>
<reference evidence="6 7" key="1">
    <citation type="submission" date="2020-08" db="EMBL/GenBank/DDBJ databases">
        <title>A Genomic Blueprint of the Chicken Gut Microbiome.</title>
        <authorList>
            <person name="Gilroy R."/>
            <person name="Ravi A."/>
            <person name="Getino M."/>
            <person name="Pursley I."/>
            <person name="Horton D.L."/>
            <person name="Alikhan N.-F."/>
            <person name="Baker D."/>
            <person name="Gharbi K."/>
            <person name="Hall N."/>
            <person name="Watson M."/>
            <person name="Adriaenssens E.M."/>
            <person name="Foster-Nyarko E."/>
            <person name="Jarju S."/>
            <person name="Secka A."/>
            <person name="Antonio M."/>
            <person name="Oren A."/>
            <person name="Chaudhuri R."/>
            <person name="La Ragione R.M."/>
            <person name="Hildebrand F."/>
            <person name="Pallen M.J."/>
        </authorList>
    </citation>
    <scope>NUCLEOTIDE SEQUENCE [LARGE SCALE GENOMIC DNA]</scope>
    <source>
        <strain evidence="6 7">Sa2CVA6</strain>
    </source>
</reference>
<evidence type="ECO:0000256" key="3">
    <source>
        <dbReference type="HAMAP-Rule" id="MF_01121"/>
    </source>
</evidence>
<protein>
    <recommendedName>
        <fullName evidence="3">NAD-dependent protein deacylase</fullName>
        <ecNumber evidence="3">2.3.1.286</ecNumber>
    </recommendedName>
    <alternativeName>
        <fullName evidence="3">Regulatory protein SIR2 homolog</fullName>
    </alternativeName>
</protein>
<name>A0ABR8S6U0_9BURK</name>
<comment type="domain">
    <text evidence="3">2 residues (Tyr-75 and Arg-78) present in a large hydrophobic pocket are probably involved in substrate specificity. They are important for desuccinylation activity, but dispensable for deacetylation activity.</text>
</comment>
<proteinExistence type="inferred from homology"/>
<dbReference type="HAMAP" id="MF_01121">
    <property type="entry name" value="Sirtuin_ClassIII"/>
    <property type="match status" value="1"/>
</dbReference>
<dbReference type="InterPro" id="IPR027546">
    <property type="entry name" value="Sirtuin_class_III"/>
</dbReference>
<dbReference type="Gene3D" id="3.40.50.1220">
    <property type="entry name" value="TPP-binding domain"/>
    <property type="match status" value="1"/>
</dbReference>
<evidence type="ECO:0000313" key="6">
    <source>
        <dbReference type="EMBL" id="MBD7959192.1"/>
    </source>
</evidence>
<evidence type="ECO:0000259" key="5">
    <source>
        <dbReference type="PROSITE" id="PS50305"/>
    </source>
</evidence>
<keyword evidence="3" id="KW-0963">Cytoplasm</keyword>